<organism evidence="2 3">
    <name type="scientific">Cryptococcus depauperatus CBS 7841</name>
    <dbReference type="NCBI Taxonomy" id="1295531"/>
    <lineage>
        <taxon>Eukaryota</taxon>
        <taxon>Fungi</taxon>
        <taxon>Dikarya</taxon>
        <taxon>Basidiomycota</taxon>
        <taxon>Agaricomycotina</taxon>
        <taxon>Tremellomycetes</taxon>
        <taxon>Tremellales</taxon>
        <taxon>Cryptococcaceae</taxon>
        <taxon>Cryptococcus</taxon>
    </lineage>
</organism>
<feature type="region of interest" description="Disordered" evidence="1">
    <location>
        <begin position="1"/>
        <end position="32"/>
    </location>
</feature>
<evidence type="ECO:0000313" key="2">
    <source>
        <dbReference type="EMBL" id="WVN86341.1"/>
    </source>
</evidence>
<reference evidence="2" key="1">
    <citation type="submission" date="2016-06" db="EMBL/GenBank/DDBJ databases">
        <authorList>
            <person name="Cuomo C."/>
            <person name="Litvintseva A."/>
            <person name="Heitman J."/>
            <person name="Chen Y."/>
            <person name="Sun S."/>
            <person name="Springer D."/>
            <person name="Dromer F."/>
            <person name="Young S."/>
            <person name="Zeng Q."/>
            <person name="Chapman S."/>
            <person name="Gujja S."/>
            <person name="Saif S."/>
            <person name="Birren B."/>
        </authorList>
    </citation>
    <scope>NUCLEOTIDE SEQUENCE</scope>
    <source>
        <strain evidence="2">CBS 7841</strain>
    </source>
</reference>
<feature type="compositionally biased region" description="Basic and acidic residues" evidence="1">
    <location>
        <begin position="72"/>
        <end position="85"/>
    </location>
</feature>
<proteinExistence type="predicted"/>
<dbReference type="KEGG" id="cdep:91085717"/>
<evidence type="ECO:0000313" key="3">
    <source>
        <dbReference type="Proteomes" id="UP000094043"/>
    </source>
</evidence>
<dbReference type="AlphaFoldDB" id="A0AAJ8M088"/>
<dbReference type="EMBL" id="CP143785">
    <property type="protein sequence ID" value="WVN86341.1"/>
    <property type="molecule type" value="Genomic_DNA"/>
</dbReference>
<feature type="compositionally biased region" description="Basic and acidic residues" evidence="1">
    <location>
        <begin position="94"/>
        <end position="122"/>
    </location>
</feature>
<gene>
    <name evidence="2" type="ORF">L203_101504</name>
</gene>
<dbReference type="GeneID" id="91085717"/>
<feature type="compositionally biased region" description="Low complexity" evidence="1">
    <location>
        <begin position="1"/>
        <end position="23"/>
    </location>
</feature>
<reference evidence="2" key="3">
    <citation type="submission" date="2024-01" db="EMBL/GenBank/DDBJ databases">
        <authorList>
            <person name="Coelho M.A."/>
            <person name="David-Palma M."/>
            <person name="Shea T."/>
            <person name="Sun S."/>
            <person name="Cuomo C.A."/>
            <person name="Heitman J."/>
        </authorList>
    </citation>
    <scope>NUCLEOTIDE SEQUENCE</scope>
    <source>
        <strain evidence="2">CBS 7841</strain>
    </source>
</reference>
<reference evidence="2" key="2">
    <citation type="journal article" date="2022" name="Elife">
        <title>Obligate sexual reproduction of a homothallic fungus closely related to the Cryptococcus pathogenic species complex.</title>
        <authorList>
            <person name="Passer A.R."/>
            <person name="Clancey S.A."/>
            <person name="Shea T."/>
            <person name="David-Palma M."/>
            <person name="Averette A.F."/>
            <person name="Boekhout T."/>
            <person name="Porcel B.M."/>
            <person name="Nowrousian M."/>
            <person name="Cuomo C.A."/>
            <person name="Sun S."/>
            <person name="Heitman J."/>
            <person name="Coelho M.A."/>
        </authorList>
    </citation>
    <scope>NUCLEOTIDE SEQUENCE</scope>
    <source>
        <strain evidence="2">CBS 7841</strain>
    </source>
</reference>
<evidence type="ECO:0000256" key="1">
    <source>
        <dbReference type="SAM" id="MobiDB-lite"/>
    </source>
</evidence>
<dbReference type="Proteomes" id="UP000094043">
    <property type="component" value="Chromosome 2"/>
</dbReference>
<sequence length="290" mass="32649">MSFTNSRSSSPSHLSENSSLSSSAGTPSADDLQAYHQLMSSIFPSECYLELKPSSNVEKETEGGVETCVDQDGEKRPMTKAEKQNAKKKRRKDRERLAKVEEVEATREAKQTQDGDSREKDQSQVAEDYPLPTNPIHKLRSETEMARVRKAAQECAMDAVSFEGSFSNQWTKRQCPPLQMAFQNVPREPPDIFIGVLQSTGIPHTLVASRDMSKKEIPSVTLVHSDSALQRENNKSRNRRGHRRKAHFHAPPRFWAPPIGLGGKARGYALGYRDSAEGRRQDGYERYLRS</sequence>
<protein>
    <submittedName>
        <fullName evidence="2">Uncharacterized protein</fullName>
    </submittedName>
</protein>
<feature type="region of interest" description="Disordered" evidence="1">
    <location>
        <begin position="229"/>
        <end position="252"/>
    </location>
</feature>
<keyword evidence="3" id="KW-1185">Reference proteome</keyword>
<accession>A0AAJ8M088</accession>
<feature type="compositionally biased region" description="Basic residues" evidence="1">
    <location>
        <begin position="236"/>
        <end position="250"/>
    </location>
</feature>
<dbReference type="RefSeq" id="XP_066067041.1">
    <property type="nucleotide sequence ID" value="XM_066210944.1"/>
</dbReference>
<name>A0AAJ8M088_9TREE</name>
<feature type="region of interest" description="Disordered" evidence="1">
    <location>
        <begin position="54"/>
        <end position="136"/>
    </location>
</feature>